<evidence type="ECO:0000256" key="1">
    <source>
        <dbReference type="ARBA" id="ARBA00022555"/>
    </source>
</evidence>
<protein>
    <recommendedName>
        <fullName evidence="9">tRNA-specific 2-thiouridylase MnmA</fullName>
        <ecNumber evidence="9">2.8.1.13</ecNumber>
    </recommendedName>
</protein>
<keyword evidence="3 9" id="KW-0819">tRNA processing</keyword>
<comment type="caution">
    <text evidence="9">Lacks conserved residue(s) required for the propagation of feature annotation.</text>
</comment>
<dbReference type="InterPro" id="IPR046885">
    <property type="entry name" value="MnmA-like_C"/>
</dbReference>
<dbReference type="GO" id="GO:0005524">
    <property type="term" value="F:ATP binding"/>
    <property type="evidence" value="ECO:0007669"/>
    <property type="project" value="UniProtKB-KW"/>
</dbReference>
<evidence type="ECO:0000259" key="10">
    <source>
        <dbReference type="Pfam" id="PF20258"/>
    </source>
</evidence>
<dbReference type="Pfam" id="PF20258">
    <property type="entry name" value="tRNA_Me_trans_C"/>
    <property type="match status" value="1"/>
</dbReference>
<comment type="similarity">
    <text evidence="9">Belongs to the MnmA/TRMU family.</text>
</comment>
<keyword evidence="2 9" id="KW-0808">Transferase</keyword>
<dbReference type="EMBL" id="JADIMM010000080">
    <property type="protein sequence ID" value="MBO8457904.1"/>
    <property type="molecule type" value="Genomic_DNA"/>
</dbReference>
<keyword evidence="5 9" id="KW-0067">ATP-binding</keyword>
<dbReference type="InterPro" id="IPR014729">
    <property type="entry name" value="Rossmann-like_a/b/a_fold"/>
</dbReference>
<dbReference type="InterPro" id="IPR046884">
    <property type="entry name" value="MnmA-like_central"/>
</dbReference>
<dbReference type="EC" id="2.8.1.13" evidence="9"/>
<keyword evidence="4 9" id="KW-0547">Nucleotide-binding</keyword>
<reference evidence="12" key="2">
    <citation type="journal article" date="2021" name="PeerJ">
        <title>Extensive microbial diversity within the chicken gut microbiome revealed by metagenomics and culture.</title>
        <authorList>
            <person name="Gilroy R."/>
            <person name="Ravi A."/>
            <person name="Getino M."/>
            <person name="Pursley I."/>
            <person name="Horton D.L."/>
            <person name="Alikhan N.F."/>
            <person name="Baker D."/>
            <person name="Gharbi K."/>
            <person name="Hall N."/>
            <person name="Watson M."/>
            <person name="Adriaenssens E.M."/>
            <person name="Foster-Nyarko E."/>
            <person name="Jarju S."/>
            <person name="Secka A."/>
            <person name="Antonio M."/>
            <person name="Oren A."/>
            <person name="Chaudhuri R.R."/>
            <person name="La Ragione R."/>
            <person name="Hildebrand F."/>
            <person name="Pallen M.J."/>
        </authorList>
    </citation>
    <scope>NUCLEOTIDE SEQUENCE</scope>
    <source>
        <strain evidence="12">10532</strain>
    </source>
</reference>
<evidence type="ECO:0000259" key="11">
    <source>
        <dbReference type="Pfam" id="PF20259"/>
    </source>
</evidence>
<dbReference type="PANTHER" id="PTHR11933:SF5">
    <property type="entry name" value="MITOCHONDRIAL TRNA-SPECIFIC 2-THIOURIDYLASE 1"/>
    <property type="match status" value="1"/>
</dbReference>
<keyword evidence="7" id="KW-1015">Disulfide bond</keyword>
<dbReference type="Pfam" id="PF03054">
    <property type="entry name" value="tRNA_Me_trans"/>
    <property type="match status" value="1"/>
</dbReference>
<feature type="region of interest" description="Interaction with tRNA" evidence="9">
    <location>
        <begin position="179"/>
        <end position="181"/>
    </location>
</feature>
<keyword evidence="9" id="KW-0963">Cytoplasm</keyword>
<feature type="domain" description="tRNA-specific 2-thiouridylase MnmA-like C-terminal" evidence="10">
    <location>
        <begin position="306"/>
        <end position="378"/>
    </location>
</feature>
<evidence type="ECO:0000256" key="8">
    <source>
        <dbReference type="ARBA" id="ARBA00051542"/>
    </source>
</evidence>
<gene>
    <name evidence="9 12" type="primary">mnmA</name>
    <name evidence="12" type="ORF">IAA81_06710</name>
</gene>
<dbReference type="SUPFAM" id="SSF52402">
    <property type="entry name" value="Adenine nucleotide alpha hydrolases-like"/>
    <property type="match status" value="1"/>
</dbReference>
<evidence type="ECO:0000256" key="5">
    <source>
        <dbReference type="ARBA" id="ARBA00022840"/>
    </source>
</evidence>
<dbReference type="FunFam" id="2.30.30.280:FF:000001">
    <property type="entry name" value="tRNA-specific 2-thiouridylase MnmA"/>
    <property type="match status" value="1"/>
</dbReference>
<dbReference type="Gene3D" id="2.30.30.280">
    <property type="entry name" value="Adenine nucleotide alpha hydrolases-like domains"/>
    <property type="match status" value="1"/>
</dbReference>
<dbReference type="Pfam" id="PF20259">
    <property type="entry name" value="tRNA_Me_trans_M"/>
    <property type="match status" value="1"/>
</dbReference>
<evidence type="ECO:0000313" key="12">
    <source>
        <dbReference type="EMBL" id="MBO8457904.1"/>
    </source>
</evidence>
<dbReference type="GO" id="GO:0002143">
    <property type="term" value="P:tRNA wobble position uridine thiolation"/>
    <property type="evidence" value="ECO:0007669"/>
    <property type="project" value="TreeGrafter"/>
</dbReference>
<evidence type="ECO:0000256" key="7">
    <source>
        <dbReference type="ARBA" id="ARBA00023157"/>
    </source>
</evidence>
<comment type="catalytic activity">
    <reaction evidence="8 9">
        <text>S-sulfanyl-L-cysteinyl-[protein] + uridine(34) in tRNA + AH2 + ATP = 2-thiouridine(34) in tRNA + L-cysteinyl-[protein] + A + AMP + diphosphate + H(+)</text>
        <dbReference type="Rhea" id="RHEA:47032"/>
        <dbReference type="Rhea" id="RHEA-COMP:10131"/>
        <dbReference type="Rhea" id="RHEA-COMP:11726"/>
        <dbReference type="Rhea" id="RHEA-COMP:11727"/>
        <dbReference type="Rhea" id="RHEA-COMP:11728"/>
        <dbReference type="ChEBI" id="CHEBI:13193"/>
        <dbReference type="ChEBI" id="CHEBI:15378"/>
        <dbReference type="ChEBI" id="CHEBI:17499"/>
        <dbReference type="ChEBI" id="CHEBI:29950"/>
        <dbReference type="ChEBI" id="CHEBI:30616"/>
        <dbReference type="ChEBI" id="CHEBI:33019"/>
        <dbReference type="ChEBI" id="CHEBI:61963"/>
        <dbReference type="ChEBI" id="CHEBI:65315"/>
        <dbReference type="ChEBI" id="CHEBI:87170"/>
        <dbReference type="ChEBI" id="CHEBI:456215"/>
        <dbReference type="EC" id="2.8.1.13"/>
    </reaction>
</comment>
<evidence type="ECO:0000313" key="13">
    <source>
        <dbReference type="Proteomes" id="UP000823638"/>
    </source>
</evidence>
<feature type="binding site" evidence="9">
    <location>
        <position position="48"/>
    </location>
    <ligand>
        <name>ATP</name>
        <dbReference type="ChEBI" id="CHEBI:30616"/>
    </ligand>
</feature>
<dbReference type="Gene3D" id="3.40.50.620">
    <property type="entry name" value="HUPs"/>
    <property type="match status" value="1"/>
</dbReference>
<dbReference type="InterPro" id="IPR004506">
    <property type="entry name" value="MnmA-like"/>
</dbReference>
<evidence type="ECO:0000256" key="4">
    <source>
        <dbReference type="ARBA" id="ARBA00022741"/>
    </source>
</evidence>
<dbReference type="Proteomes" id="UP000823638">
    <property type="component" value="Unassembled WGS sequence"/>
</dbReference>
<evidence type="ECO:0000256" key="9">
    <source>
        <dbReference type="HAMAP-Rule" id="MF_00144"/>
    </source>
</evidence>
<evidence type="ECO:0000256" key="3">
    <source>
        <dbReference type="ARBA" id="ARBA00022694"/>
    </source>
</evidence>
<dbReference type="CDD" id="cd01998">
    <property type="entry name" value="MnmA_TRMU-like"/>
    <property type="match status" value="1"/>
</dbReference>
<name>A0A9D9HPH3_9SPIR</name>
<accession>A0A9D9HPH3</accession>
<dbReference type="GO" id="GO:0000049">
    <property type="term" value="F:tRNA binding"/>
    <property type="evidence" value="ECO:0007669"/>
    <property type="project" value="UniProtKB-KW"/>
</dbReference>
<comment type="function">
    <text evidence="9">Catalyzes the 2-thiolation of uridine at the wobble position (U34) of tRNA, leading to the formation of s(2)U34.</text>
</comment>
<keyword evidence="6 9" id="KW-0694">RNA-binding</keyword>
<feature type="active site" description="Nucleophile" evidence="9">
    <location>
        <position position="129"/>
    </location>
</feature>
<dbReference type="NCBIfam" id="NF001138">
    <property type="entry name" value="PRK00143.1"/>
    <property type="match status" value="1"/>
</dbReference>
<feature type="domain" description="tRNA-specific 2-thiouridylase MnmA-like central" evidence="11">
    <location>
        <begin position="245"/>
        <end position="296"/>
    </location>
</feature>
<dbReference type="GO" id="GO:0103016">
    <property type="term" value="F:tRNA-uridine 2-sulfurtransferase activity"/>
    <property type="evidence" value="ECO:0007669"/>
    <property type="project" value="UniProtKB-EC"/>
</dbReference>
<dbReference type="InterPro" id="IPR023382">
    <property type="entry name" value="MnmA-like_central_sf"/>
</dbReference>
<dbReference type="AlphaFoldDB" id="A0A9D9HPH3"/>
<sequence length="383" mass="42252">MTGDGRYKVLPMPPKGSTFLVGMSGGVDSSFTALYLLNKGYKVIGATMCTWDGEKSVYKDSYRDNPLVLRGSCYGPDEEIDLQICRDFCSKYGIPYYTVDVSEEYKNSVLEYFTSEYLRGRTPNPCVECNKRVKFGAFIEKARKTGINFDYFATGHYARVVMDNITGTFHIGNGMDGTKDQSYFLYGVPSKVLEKVRFPLGMMRKGHVKAEALKMGLVSAQRKESQDFIPQSQWPALFKGNVPGPGNIVDTCGKILGKHKGIIYYTIGQRRGLGIGGGAPLYVRSIDRKGNNIVVSGKDGMFFSGVIVEDSSLIFPENTESMELSVKIRLASKPVPGRVYRLEDGRIRVDFSEKVMAAAPGQSAVFYDGDVILGGGIISEVIE</sequence>
<feature type="site" description="Interaction with tRNA" evidence="9">
    <location>
        <position position="156"/>
    </location>
</feature>
<feature type="binding site" evidence="9">
    <location>
        <position position="155"/>
    </location>
    <ligand>
        <name>ATP</name>
        <dbReference type="ChEBI" id="CHEBI:30616"/>
    </ligand>
</feature>
<dbReference type="NCBIfam" id="TIGR00420">
    <property type="entry name" value="trmU"/>
    <property type="match status" value="1"/>
</dbReference>
<dbReference type="HAMAP" id="MF_00144">
    <property type="entry name" value="tRNA_thiouridyl_MnmA"/>
    <property type="match status" value="1"/>
</dbReference>
<keyword evidence="1 9" id="KW-0820">tRNA-binding</keyword>
<organism evidence="12 13">
    <name type="scientific">Candidatus Gallitreponema excrementavium</name>
    <dbReference type="NCBI Taxonomy" id="2840840"/>
    <lineage>
        <taxon>Bacteria</taxon>
        <taxon>Pseudomonadati</taxon>
        <taxon>Spirochaetota</taxon>
        <taxon>Spirochaetia</taxon>
        <taxon>Spirochaetales</taxon>
        <taxon>Candidatus Gallitreponema</taxon>
    </lineage>
</organism>
<feature type="site" description="Interaction with tRNA" evidence="9">
    <location>
        <position position="362"/>
    </location>
</feature>
<feature type="binding site" evidence="9">
    <location>
        <begin position="22"/>
        <end position="29"/>
    </location>
    <ligand>
        <name>ATP</name>
        <dbReference type="ChEBI" id="CHEBI:30616"/>
    </ligand>
</feature>
<comment type="subcellular location">
    <subcellularLocation>
        <location evidence="9">Cytoplasm</location>
    </subcellularLocation>
</comment>
<dbReference type="PANTHER" id="PTHR11933">
    <property type="entry name" value="TRNA 5-METHYLAMINOMETHYL-2-THIOURIDYLATE -METHYLTRANSFERASE"/>
    <property type="match status" value="1"/>
</dbReference>
<proteinExistence type="inferred from homology"/>
<dbReference type="Gene3D" id="2.40.30.10">
    <property type="entry name" value="Translation factors"/>
    <property type="match status" value="1"/>
</dbReference>
<reference evidence="12" key="1">
    <citation type="submission" date="2020-10" db="EMBL/GenBank/DDBJ databases">
        <authorList>
            <person name="Gilroy R."/>
        </authorList>
    </citation>
    <scope>NUCLEOTIDE SEQUENCE</scope>
    <source>
        <strain evidence="12">10532</strain>
    </source>
</reference>
<evidence type="ECO:0000256" key="2">
    <source>
        <dbReference type="ARBA" id="ARBA00022679"/>
    </source>
</evidence>
<evidence type="ECO:0000256" key="6">
    <source>
        <dbReference type="ARBA" id="ARBA00022884"/>
    </source>
</evidence>
<dbReference type="GO" id="GO:0005737">
    <property type="term" value="C:cytoplasm"/>
    <property type="evidence" value="ECO:0007669"/>
    <property type="project" value="UniProtKB-SubCell"/>
</dbReference>
<comment type="caution">
    <text evidence="12">The sequence shown here is derived from an EMBL/GenBank/DDBJ whole genome shotgun (WGS) entry which is preliminary data.</text>
</comment>